<sequence>MKQSITVLFCSISLLFGSQLPSFAQSNSCRNAVINVRTTIQNRRNIVVNFEVRDVRERWRAFPSGRLAHLVVKLGGYPFHPRQFEWADDILNSPQMLNSLSHQIISNCGDVSAVTYAKYRTGLSRTFGIVNGSVRQFQCIDPGNVLRWGQHMCSV</sequence>
<feature type="signal peptide" evidence="1">
    <location>
        <begin position="1"/>
        <end position="24"/>
    </location>
</feature>
<protein>
    <submittedName>
        <fullName evidence="2">Uncharacterized protein</fullName>
    </submittedName>
</protein>
<reference evidence="2 3" key="1">
    <citation type="submission" date="2014-02" db="EMBL/GenBank/DDBJ databases">
        <authorList>
            <person name="Genoscope - CEA"/>
        </authorList>
    </citation>
    <scope>NUCLEOTIDE SEQUENCE [LARGE SCALE GENOMIC DNA]</scope>
    <source>
        <strain evidence="2 3">PCC 8005</strain>
    </source>
</reference>
<dbReference type="EMBL" id="FO818640">
    <property type="protein sequence ID" value="CDM96632.1"/>
    <property type="molecule type" value="Genomic_DNA"/>
</dbReference>
<keyword evidence="3" id="KW-1185">Reference proteome</keyword>
<keyword evidence="1" id="KW-0732">Signal</keyword>
<accession>A0A9P1P085</accession>
<dbReference type="Proteomes" id="UP000032946">
    <property type="component" value="Chromosome"/>
</dbReference>
<name>A0A9P1P085_9CYAN</name>
<evidence type="ECO:0000256" key="1">
    <source>
        <dbReference type="SAM" id="SignalP"/>
    </source>
</evidence>
<proteinExistence type="predicted"/>
<organism evidence="2 3">
    <name type="scientific">Limnospira indica PCC 8005</name>
    <dbReference type="NCBI Taxonomy" id="376219"/>
    <lineage>
        <taxon>Bacteria</taxon>
        <taxon>Bacillati</taxon>
        <taxon>Cyanobacteriota</taxon>
        <taxon>Cyanophyceae</taxon>
        <taxon>Oscillatoriophycideae</taxon>
        <taxon>Oscillatoriales</taxon>
        <taxon>Sirenicapillariaceae</taxon>
        <taxon>Limnospira</taxon>
    </lineage>
</organism>
<feature type="chain" id="PRO_5040127027" evidence="1">
    <location>
        <begin position="25"/>
        <end position="155"/>
    </location>
</feature>
<evidence type="ECO:0000313" key="3">
    <source>
        <dbReference type="Proteomes" id="UP000032946"/>
    </source>
</evidence>
<gene>
    <name evidence="2" type="ORF">ARTHRO_41041</name>
</gene>
<evidence type="ECO:0000313" key="2">
    <source>
        <dbReference type="EMBL" id="CDM96632.1"/>
    </source>
</evidence>
<dbReference type="AlphaFoldDB" id="A0A9P1P085"/>